<evidence type="ECO:0000256" key="7">
    <source>
        <dbReference type="SAM" id="Phobius"/>
    </source>
</evidence>
<dbReference type="InterPro" id="IPR005467">
    <property type="entry name" value="His_kinase_dom"/>
</dbReference>
<dbReference type="PANTHER" id="PTHR45453:SF1">
    <property type="entry name" value="PHOSPHATE REGULON SENSOR PROTEIN PHOR"/>
    <property type="match status" value="1"/>
</dbReference>
<organism evidence="9 10">
    <name type="scientific">Treponema succinifaciens (strain ATCC 33096 / DSM 2489 / 6091)</name>
    <dbReference type="NCBI Taxonomy" id="869209"/>
    <lineage>
        <taxon>Bacteria</taxon>
        <taxon>Pseudomonadati</taxon>
        <taxon>Spirochaetota</taxon>
        <taxon>Spirochaetia</taxon>
        <taxon>Spirochaetales</taxon>
        <taxon>Treponemataceae</taxon>
        <taxon>Treponema</taxon>
    </lineage>
</organism>
<dbReference type="SUPFAM" id="SSF47384">
    <property type="entry name" value="Homodimeric domain of signal transducing histidine kinase"/>
    <property type="match status" value="1"/>
</dbReference>
<gene>
    <name evidence="9" type="ordered locus">Tresu_1688</name>
</gene>
<accession>F2NSE6</accession>
<dbReference type="GeneID" id="302998839"/>
<dbReference type="SUPFAM" id="SSF55874">
    <property type="entry name" value="ATPase domain of HSP90 chaperone/DNA topoisomerase II/histidine kinase"/>
    <property type="match status" value="1"/>
</dbReference>
<evidence type="ECO:0000256" key="3">
    <source>
        <dbReference type="ARBA" id="ARBA00022553"/>
    </source>
</evidence>
<dbReference type="PANTHER" id="PTHR45453">
    <property type="entry name" value="PHOSPHATE REGULON SENSOR PROTEIN PHOR"/>
    <property type="match status" value="1"/>
</dbReference>
<keyword evidence="7" id="KW-1133">Transmembrane helix</keyword>
<dbReference type="STRING" id="869209.Tresu_1688"/>
<evidence type="ECO:0000259" key="8">
    <source>
        <dbReference type="PROSITE" id="PS50109"/>
    </source>
</evidence>
<dbReference type="Proteomes" id="UP000006852">
    <property type="component" value="Chromosome"/>
</dbReference>
<dbReference type="Gene3D" id="1.10.287.130">
    <property type="match status" value="1"/>
</dbReference>
<protein>
    <recommendedName>
        <fullName evidence="2">histidine kinase</fullName>
        <ecNumber evidence="2">2.7.13.3</ecNumber>
    </recommendedName>
</protein>
<evidence type="ECO:0000256" key="4">
    <source>
        <dbReference type="ARBA" id="ARBA00022679"/>
    </source>
</evidence>
<keyword evidence="4" id="KW-0808">Transferase</keyword>
<dbReference type="InterPro" id="IPR036890">
    <property type="entry name" value="HATPase_C_sf"/>
</dbReference>
<feature type="transmembrane region" description="Helical" evidence="7">
    <location>
        <begin position="160"/>
        <end position="182"/>
    </location>
</feature>
<dbReference type="OrthoDB" id="367096at2"/>
<keyword evidence="6" id="KW-0902">Two-component regulatory system</keyword>
<dbReference type="Pfam" id="PF00512">
    <property type="entry name" value="HisKA"/>
    <property type="match status" value="1"/>
</dbReference>
<dbReference type="AlphaFoldDB" id="F2NSE6"/>
<dbReference type="GO" id="GO:0005886">
    <property type="term" value="C:plasma membrane"/>
    <property type="evidence" value="ECO:0007669"/>
    <property type="project" value="TreeGrafter"/>
</dbReference>
<dbReference type="CDD" id="cd00075">
    <property type="entry name" value="HATPase"/>
    <property type="match status" value="1"/>
</dbReference>
<name>F2NSE6_TRES6</name>
<dbReference type="InterPro" id="IPR003661">
    <property type="entry name" value="HisK_dim/P_dom"/>
</dbReference>
<reference evidence="10" key="2">
    <citation type="submission" date="2011-04" db="EMBL/GenBank/DDBJ databases">
        <title>The complete genome of chromosome of Treponema succinifaciens DSM 2489.</title>
        <authorList>
            <person name="Lucas S."/>
            <person name="Copeland A."/>
            <person name="Lapidus A."/>
            <person name="Bruce D."/>
            <person name="Goodwin L."/>
            <person name="Pitluck S."/>
            <person name="Peters L."/>
            <person name="Kyrpides N."/>
            <person name="Mavromatis K."/>
            <person name="Ivanova N."/>
            <person name="Ovchinnikova G."/>
            <person name="Teshima H."/>
            <person name="Detter J.C."/>
            <person name="Tapia R."/>
            <person name="Han C."/>
            <person name="Land M."/>
            <person name="Hauser L."/>
            <person name="Markowitz V."/>
            <person name="Cheng J.-F."/>
            <person name="Hugenholtz P."/>
            <person name="Woyke T."/>
            <person name="Wu D."/>
            <person name="Gronow S."/>
            <person name="Wellnitz S."/>
            <person name="Brambilla E."/>
            <person name="Klenk H.-P."/>
            <person name="Eisen J.A."/>
        </authorList>
    </citation>
    <scope>NUCLEOTIDE SEQUENCE [LARGE SCALE GENOMIC DNA]</scope>
    <source>
        <strain evidence="10">ATCC 33096 / DSM 2489 / 6091</strain>
    </source>
</reference>
<dbReference type="EMBL" id="CP002631">
    <property type="protein sequence ID" value="AEB14582.1"/>
    <property type="molecule type" value="Genomic_DNA"/>
</dbReference>
<evidence type="ECO:0000256" key="1">
    <source>
        <dbReference type="ARBA" id="ARBA00000085"/>
    </source>
</evidence>
<dbReference type="InterPro" id="IPR003594">
    <property type="entry name" value="HATPase_dom"/>
</dbReference>
<keyword evidence="7" id="KW-0812">Transmembrane</keyword>
<dbReference type="HOGENOM" id="CLU_000445_89_6_12"/>
<dbReference type="PROSITE" id="PS50109">
    <property type="entry name" value="HIS_KIN"/>
    <property type="match status" value="1"/>
</dbReference>
<dbReference type="InterPro" id="IPR050351">
    <property type="entry name" value="BphY/WalK/GraS-like"/>
</dbReference>
<dbReference type="Pfam" id="PF02518">
    <property type="entry name" value="HATPase_c"/>
    <property type="match status" value="1"/>
</dbReference>
<evidence type="ECO:0000313" key="9">
    <source>
        <dbReference type="EMBL" id="AEB14582.1"/>
    </source>
</evidence>
<comment type="catalytic activity">
    <reaction evidence="1">
        <text>ATP + protein L-histidine = ADP + protein N-phospho-L-histidine.</text>
        <dbReference type="EC" id="2.7.13.3"/>
    </reaction>
</comment>
<evidence type="ECO:0000256" key="6">
    <source>
        <dbReference type="ARBA" id="ARBA00023012"/>
    </source>
</evidence>
<dbReference type="Gene3D" id="3.30.565.10">
    <property type="entry name" value="Histidine kinase-like ATPase, C-terminal domain"/>
    <property type="match status" value="1"/>
</dbReference>
<evidence type="ECO:0000256" key="5">
    <source>
        <dbReference type="ARBA" id="ARBA00022777"/>
    </source>
</evidence>
<keyword evidence="5 9" id="KW-0418">Kinase</keyword>
<evidence type="ECO:0000313" key="10">
    <source>
        <dbReference type="Proteomes" id="UP000006852"/>
    </source>
</evidence>
<feature type="transmembrane region" description="Helical" evidence="7">
    <location>
        <begin position="6"/>
        <end position="31"/>
    </location>
</feature>
<dbReference type="InterPro" id="IPR036097">
    <property type="entry name" value="HisK_dim/P_sf"/>
</dbReference>
<dbReference type="GO" id="GO:0016036">
    <property type="term" value="P:cellular response to phosphate starvation"/>
    <property type="evidence" value="ECO:0007669"/>
    <property type="project" value="TreeGrafter"/>
</dbReference>
<dbReference type="GO" id="GO:0000155">
    <property type="term" value="F:phosphorelay sensor kinase activity"/>
    <property type="evidence" value="ECO:0007669"/>
    <property type="project" value="InterPro"/>
</dbReference>
<evidence type="ECO:0000256" key="2">
    <source>
        <dbReference type="ARBA" id="ARBA00012438"/>
    </source>
</evidence>
<dbReference type="SMART" id="SM00387">
    <property type="entry name" value="HATPase_c"/>
    <property type="match status" value="1"/>
</dbReference>
<keyword evidence="3" id="KW-0597">Phosphoprotein</keyword>
<keyword evidence="10" id="KW-1185">Reference proteome</keyword>
<feature type="domain" description="Histidine kinase" evidence="8">
    <location>
        <begin position="238"/>
        <end position="452"/>
    </location>
</feature>
<reference evidence="9 10" key="1">
    <citation type="journal article" date="2011" name="Stand. Genomic Sci.">
        <title>Complete genome sequence of Treponema succinifaciens type strain (6091).</title>
        <authorList>
            <person name="Han C."/>
            <person name="Gronow S."/>
            <person name="Teshima H."/>
            <person name="Lapidus A."/>
            <person name="Nolan M."/>
            <person name="Lucas S."/>
            <person name="Hammon N."/>
            <person name="Deshpande S."/>
            <person name="Cheng J.F."/>
            <person name="Zeytun A."/>
            <person name="Tapia R."/>
            <person name="Goodwin L."/>
            <person name="Pitluck S."/>
            <person name="Liolios K."/>
            <person name="Pagani I."/>
            <person name="Ivanova N."/>
            <person name="Mavromatis K."/>
            <person name="Mikhailova N."/>
            <person name="Huntemann M."/>
            <person name="Pati A."/>
            <person name="Chen A."/>
            <person name="Palaniappan K."/>
            <person name="Land M."/>
            <person name="Hauser L."/>
            <person name="Brambilla E.M."/>
            <person name="Rohde M."/>
            <person name="Goker M."/>
            <person name="Woyke T."/>
            <person name="Bristow J."/>
            <person name="Eisen J.A."/>
            <person name="Markowitz V."/>
            <person name="Hugenholtz P."/>
            <person name="Kyrpides N.C."/>
            <person name="Klenk H.P."/>
            <person name="Detter J.C."/>
        </authorList>
    </citation>
    <scope>NUCLEOTIDE SEQUENCE [LARGE SCALE GENOMIC DNA]</scope>
    <source>
        <strain evidence="10">ATCC 33096 / DSM 2489 / 6091</strain>
    </source>
</reference>
<dbReference type="CDD" id="cd00082">
    <property type="entry name" value="HisKA"/>
    <property type="match status" value="1"/>
</dbReference>
<dbReference type="RefSeq" id="WP_013701863.1">
    <property type="nucleotide sequence ID" value="NC_015385.1"/>
</dbReference>
<dbReference type="KEGG" id="tsu:Tresu_1688"/>
<proteinExistence type="predicted"/>
<dbReference type="EC" id="2.7.13.3" evidence="2"/>
<dbReference type="SMART" id="SM00388">
    <property type="entry name" value="HisKA"/>
    <property type="match status" value="1"/>
</dbReference>
<dbReference type="eggNOG" id="COG5002">
    <property type="taxonomic scope" value="Bacteria"/>
</dbReference>
<keyword evidence="7" id="KW-0472">Membrane</keyword>
<dbReference type="GO" id="GO:0004721">
    <property type="term" value="F:phosphoprotein phosphatase activity"/>
    <property type="evidence" value="ECO:0007669"/>
    <property type="project" value="TreeGrafter"/>
</dbReference>
<sequence length="452" mass="49812">MKSIFVRILTGFVAVSFALIAAMSGIFTVAVSRSINEWNAGKRNDFVALILPAISKTYRLEGSLSSSSLENAVMPYTTDSLYIYIFDGNKKPVLLLEKGKVSTQEDVEKSVGSLSTFMALNSPVQIKDGGKTIGYLCADNVGFLAYKANRIFVSTMEKGLFAGIAIAVSITLALSLFISTVLSKKARSLADYISSPDLMKKNMPALGVNEFDRILDSVKKLKNRLLHEETLRRQWMQDISHDLRTPLTAVKMQVEGMNDGVLEATAERFAALYSELTIIEKLVWNLQDLSRFESPEMKIALTDVNAWKFADDVSARFALLAEKKKIKFSVEKKCAEDFNFKADPLLLMRCVSNLLQNAFQYTAEGGEVTLCTEKLEEDRIKISVLNTGAISGEDIPHVFDRLYRGDRSRSTAGSGLGLSIAQAIAILHGGKIEVQNAMNEKGEACVCFAVMV</sequence>